<evidence type="ECO:0000313" key="3">
    <source>
        <dbReference type="Proteomes" id="UP000005870"/>
    </source>
</evidence>
<protein>
    <recommendedName>
        <fullName evidence="1">PilZ domain-containing protein</fullName>
    </recommendedName>
</protein>
<name>G7UTA1_PSEUP</name>
<accession>G7UTA1</accession>
<proteinExistence type="predicted"/>
<organism evidence="2 3">
    <name type="scientific">Pseudoxanthomonas spadix (strain BD-a59)</name>
    <dbReference type="NCBI Taxonomy" id="1045855"/>
    <lineage>
        <taxon>Bacteria</taxon>
        <taxon>Pseudomonadati</taxon>
        <taxon>Pseudomonadota</taxon>
        <taxon>Gammaproteobacteria</taxon>
        <taxon>Lysobacterales</taxon>
        <taxon>Lysobacteraceae</taxon>
        <taxon>Pseudoxanthomonas</taxon>
    </lineage>
</organism>
<dbReference type="GO" id="GO:0035438">
    <property type="term" value="F:cyclic-di-GMP binding"/>
    <property type="evidence" value="ECO:0007669"/>
    <property type="project" value="InterPro"/>
</dbReference>
<dbReference type="STRING" id="1045855.DSC_13515"/>
<sequence>MSITDARRAQRRNPTGVIVVSDVMTAQVIGRIGNVSETGMLLVASEHLREDALYQLQFTLPGSSSTREASIDVGAHLLWTGAAHTPGQSLAGLRFLTISPAHLAALRDWLGR</sequence>
<evidence type="ECO:0000313" key="2">
    <source>
        <dbReference type="EMBL" id="AER57347.1"/>
    </source>
</evidence>
<dbReference type="RefSeq" id="WP_014161520.1">
    <property type="nucleotide sequence ID" value="NC_016147.2"/>
</dbReference>
<dbReference type="EMBL" id="CP003093">
    <property type="protein sequence ID" value="AER57347.1"/>
    <property type="molecule type" value="Genomic_DNA"/>
</dbReference>
<gene>
    <name evidence="2" type="ordered locus">DSC_13515</name>
</gene>
<dbReference type="KEGG" id="psd:DSC_13515"/>
<dbReference type="Proteomes" id="UP000005870">
    <property type="component" value="Chromosome"/>
</dbReference>
<dbReference type="Pfam" id="PF07238">
    <property type="entry name" value="PilZ"/>
    <property type="match status" value="1"/>
</dbReference>
<evidence type="ECO:0000259" key="1">
    <source>
        <dbReference type="Pfam" id="PF07238"/>
    </source>
</evidence>
<reference evidence="2 3" key="1">
    <citation type="journal article" date="2012" name="J. Bacteriol.">
        <title>Complete Genome Sequence of the BTEX-Degrading Bacterium Pseudoxanthomonas spadix BD-a59.</title>
        <authorList>
            <person name="Lee S.H."/>
            <person name="Jin H.M."/>
            <person name="Lee H.J."/>
            <person name="Kim J.M."/>
            <person name="Jeon C.O."/>
        </authorList>
    </citation>
    <scope>NUCLEOTIDE SEQUENCE [LARGE SCALE GENOMIC DNA]</scope>
    <source>
        <strain evidence="2 3">BD-a59</strain>
    </source>
</reference>
<dbReference type="SUPFAM" id="SSF141371">
    <property type="entry name" value="PilZ domain-like"/>
    <property type="match status" value="1"/>
</dbReference>
<dbReference type="InterPro" id="IPR009875">
    <property type="entry name" value="PilZ_domain"/>
</dbReference>
<keyword evidence="3" id="KW-1185">Reference proteome</keyword>
<dbReference type="OrthoDB" id="5625505at2"/>
<dbReference type="eggNOG" id="ENOG5033GZC">
    <property type="taxonomic scope" value="Bacteria"/>
</dbReference>
<dbReference type="Gene3D" id="2.40.10.220">
    <property type="entry name" value="predicted glycosyltransferase like domains"/>
    <property type="match status" value="1"/>
</dbReference>
<dbReference type="AlphaFoldDB" id="G7UTA1"/>
<dbReference type="HOGENOM" id="CLU_141633_2_0_6"/>
<feature type="domain" description="PilZ" evidence="1">
    <location>
        <begin position="7"/>
        <end position="110"/>
    </location>
</feature>